<dbReference type="PANTHER" id="PTHR22504:SF0">
    <property type="entry name" value="REPRESSOR OF RNA POLYMERASE III TRANSCRIPTION MAF1 HOMOLOG"/>
    <property type="match status" value="1"/>
</dbReference>
<dbReference type="Gene3D" id="3.40.1000.50">
    <property type="entry name" value="Repressor of RNA polymerase III transcription Maf1"/>
    <property type="match status" value="1"/>
</dbReference>
<dbReference type="PANTHER" id="PTHR22504">
    <property type="entry name" value="REPRESSOR OF RNA POLYMERASE III TRANSCRIPTION MAF1"/>
    <property type="match status" value="1"/>
</dbReference>
<dbReference type="VEuPathDB" id="TrichDB:TVAGG3_0776770"/>
<dbReference type="GO" id="GO:0000994">
    <property type="term" value="F:RNA polymerase III core binding"/>
    <property type="evidence" value="ECO:0000318"/>
    <property type="project" value="GO_Central"/>
</dbReference>
<evidence type="ECO:0000313" key="2">
    <source>
        <dbReference type="Proteomes" id="UP000001542"/>
    </source>
</evidence>
<reference evidence="1" key="2">
    <citation type="journal article" date="2007" name="Science">
        <title>Draft genome sequence of the sexually transmitted pathogen Trichomonas vaginalis.</title>
        <authorList>
            <person name="Carlton J.M."/>
            <person name="Hirt R.P."/>
            <person name="Silva J.C."/>
            <person name="Delcher A.L."/>
            <person name="Schatz M."/>
            <person name="Zhao Q."/>
            <person name="Wortman J.R."/>
            <person name="Bidwell S.L."/>
            <person name="Alsmark U.C.M."/>
            <person name="Besteiro S."/>
            <person name="Sicheritz-Ponten T."/>
            <person name="Noel C.J."/>
            <person name="Dacks J.B."/>
            <person name="Foster P.G."/>
            <person name="Simillion C."/>
            <person name="Van de Peer Y."/>
            <person name="Miranda-Saavedra D."/>
            <person name="Barton G.J."/>
            <person name="Westrop G.D."/>
            <person name="Mueller S."/>
            <person name="Dessi D."/>
            <person name="Fiori P.L."/>
            <person name="Ren Q."/>
            <person name="Paulsen I."/>
            <person name="Zhang H."/>
            <person name="Bastida-Corcuera F.D."/>
            <person name="Simoes-Barbosa A."/>
            <person name="Brown M.T."/>
            <person name="Hayes R.D."/>
            <person name="Mukherjee M."/>
            <person name="Okumura C.Y."/>
            <person name="Schneider R."/>
            <person name="Smith A.J."/>
            <person name="Vanacova S."/>
            <person name="Villalvazo M."/>
            <person name="Haas B.J."/>
            <person name="Pertea M."/>
            <person name="Feldblyum T.V."/>
            <person name="Utterback T.R."/>
            <person name="Shu C.L."/>
            <person name="Osoegawa K."/>
            <person name="de Jong P.J."/>
            <person name="Hrdy I."/>
            <person name="Horvathova L."/>
            <person name="Zubacova Z."/>
            <person name="Dolezal P."/>
            <person name="Malik S.B."/>
            <person name="Logsdon J.M. Jr."/>
            <person name="Henze K."/>
            <person name="Gupta A."/>
            <person name="Wang C.C."/>
            <person name="Dunne R.L."/>
            <person name="Upcroft J.A."/>
            <person name="Upcroft P."/>
            <person name="White O."/>
            <person name="Salzberg S.L."/>
            <person name="Tang P."/>
            <person name="Chiu C.-H."/>
            <person name="Lee Y.-S."/>
            <person name="Embley T.M."/>
            <person name="Coombs G.H."/>
            <person name="Mottram J.C."/>
            <person name="Tachezy J."/>
            <person name="Fraser-Liggett C.M."/>
            <person name="Johnson P.J."/>
        </authorList>
    </citation>
    <scope>NUCLEOTIDE SEQUENCE [LARGE SCALE GENOMIC DNA]</scope>
    <source>
        <strain evidence="1">G3</strain>
    </source>
</reference>
<keyword evidence="2" id="KW-1185">Reference proteome</keyword>
<dbReference type="KEGG" id="tva:4736355"/>
<dbReference type="VEuPathDB" id="TrichDB:TVAG_384920"/>
<sequence length="198" mass="22601">MLANAISDLQLFIKMELFLVQPEDVANYHTPSSLERGPFYNSYGSVSKSFGNPMYDLVTYASKGEYPALKATMESSFPDFDFTNLVPWNFKIIKSFDQAKQQISWNFSSAFQNADKVVMDIIKAIEDTLNIQDCQIYKYEPDGSDAFSDMGYPTTFSYFFVDETKNKVLFLHMREGDGDCDMSDDDNVSDARYGYGLF</sequence>
<dbReference type="InterPro" id="IPR038564">
    <property type="entry name" value="Maf1_sf"/>
</dbReference>
<dbReference type="FunFam" id="3.40.1000.50:FF:000017">
    <property type="entry name" value="Uncharacterized protein"/>
    <property type="match status" value="1"/>
</dbReference>
<organism evidence="1 2">
    <name type="scientific">Trichomonas vaginalis (strain ATCC PRA-98 / G3)</name>
    <dbReference type="NCBI Taxonomy" id="412133"/>
    <lineage>
        <taxon>Eukaryota</taxon>
        <taxon>Metamonada</taxon>
        <taxon>Parabasalia</taxon>
        <taxon>Trichomonadida</taxon>
        <taxon>Trichomonadidae</taxon>
        <taxon>Trichomonas</taxon>
    </lineage>
</organism>
<protein>
    <recommendedName>
        <fullName evidence="3">Repressor of RNA polymerase III transcription</fullName>
    </recommendedName>
</protein>
<name>A2GV89_TRIV3</name>
<dbReference type="AlphaFoldDB" id="A2GV89"/>
<dbReference type="EMBL" id="DS120811">
    <property type="protein sequence ID" value="EAX78928.1"/>
    <property type="molecule type" value="Genomic_DNA"/>
</dbReference>
<gene>
    <name evidence="1" type="ORF">TVAG_384920</name>
</gene>
<dbReference type="GO" id="GO:0005634">
    <property type="term" value="C:nucleus"/>
    <property type="evidence" value="ECO:0000318"/>
    <property type="project" value="GO_Central"/>
</dbReference>
<proteinExistence type="predicted"/>
<dbReference type="Pfam" id="PF09174">
    <property type="entry name" value="Maf1"/>
    <property type="match status" value="1"/>
</dbReference>
<dbReference type="InterPro" id="IPR015257">
    <property type="entry name" value="Maf1"/>
</dbReference>
<dbReference type="FunCoup" id="A2GV89">
    <property type="interactions" value="515"/>
</dbReference>
<dbReference type="OrthoDB" id="277029at2759"/>
<reference evidence="1" key="1">
    <citation type="submission" date="2006-10" db="EMBL/GenBank/DDBJ databases">
        <authorList>
            <person name="Amadeo P."/>
            <person name="Zhao Q."/>
            <person name="Wortman J."/>
            <person name="Fraser-Liggett C."/>
            <person name="Carlton J."/>
        </authorList>
    </citation>
    <scope>NUCLEOTIDE SEQUENCE</scope>
    <source>
        <strain evidence="1">G3</strain>
    </source>
</reference>
<evidence type="ECO:0000313" key="1">
    <source>
        <dbReference type="EMBL" id="EAX78928.1"/>
    </source>
</evidence>
<dbReference type="InParanoid" id="A2GV89"/>
<evidence type="ECO:0008006" key="3">
    <source>
        <dbReference type="Google" id="ProtNLM"/>
    </source>
</evidence>
<dbReference type="STRING" id="5722.A2GV89"/>
<dbReference type="Proteomes" id="UP000001542">
    <property type="component" value="Unassembled WGS sequence"/>
</dbReference>
<dbReference type="RefSeq" id="XP_001291858.1">
    <property type="nucleotide sequence ID" value="XM_001291857.1"/>
</dbReference>
<dbReference type="SMR" id="A2GV89"/>
<dbReference type="GO" id="GO:0016480">
    <property type="term" value="P:negative regulation of transcription by RNA polymerase III"/>
    <property type="evidence" value="ECO:0000318"/>
    <property type="project" value="GO_Central"/>
</dbReference>
<accession>A2GV89</accession>